<dbReference type="Proteomes" id="UP000011518">
    <property type="component" value="Unassembled WGS sequence"/>
</dbReference>
<dbReference type="EMBL" id="KB320579">
    <property type="protein sequence ID" value="ELW68110.1"/>
    <property type="molecule type" value="Genomic_DNA"/>
</dbReference>
<keyword evidence="2" id="KW-1185">Reference proteome</keyword>
<proteinExistence type="predicted"/>
<dbReference type="InParanoid" id="L9KYU2"/>
<evidence type="ECO:0000313" key="2">
    <source>
        <dbReference type="Proteomes" id="UP000011518"/>
    </source>
</evidence>
<sequence length="148" mass="16405">MDETHARSFPAAVLAFFEWRLLPTVLCEPAGSFRGHEWTFRVRADLLVLVFSARGLGAEWQMSTPLSRQQRQALCVAVTIRVRSADAFWGVVCARKRGPTSSRVHWHLGLLELAPGGTGPTDTPGQRRGQDLRLVVSMLELVGPVMPE</sequence>
<evidence type="ECO:0000313" key="1">
    <source>
        <dbReference type="EMBL" id="ELW68110.1"/>
    </source>
</evidence>
<reference evidence="2" key="1">
    <citation type="submission" date="2012-07" db="EMBL/GenBank/DDBJ databases">
        <title>Genome of the Chinese tree shrew, a rising model animal genetically related to primates.</title>
        <authorList>
            <person name="Zhang G."/>
            <person name="Fan Y."/>
            <person name="Yao Y."/>
            <person name="Huang Z."/>
        </authorList>
    </citation>
    <scope>NUCLEOTIDE SEQUENCE [LARGE SCALE GENOMIC DNA]</scope>
</reference>
<organism evidence="1 2">
    <name type="scientific">Tupaia chinensis</name>
    <name type="common">Chinese tree shrew</name>
    <name type="synonym">Tupaia belangeri chinensis</name>
    <dbReference type="NCBI Taxonomy" id="246437"/>
    <lineage>
        <taxon>Eukaryota</taxon>
        <taxon>Metazoa</taxon>
        <taxon>Chordata</taxon>
        <taxon>Craniata</taxon>
        <taxon>Vertebrata</taxon>
        <taxon>Euteleostomi</taxon>
        <taxon>Mammalia</taxon>
        <taxon>Eutheria</taxon>
        <taxon>Euarchontoglires</taxon>
        <taxon>Scandentia</taxon>
        <taxon>Tupaiidae</taxon>
        <taxon>Tupaia</taxon>
    </lineage>
</organism>
<protein>
    <submittedName>
        <fullName evidence="1">Uncharacterized protein</fullName>
    </submittedName>
</protein>
<name>L9KYU2_TUPCH</name>
<gene>
    <name evidence="1" type="ORF">TREES_T100003889</name>
</gene>
<dbReference type="AlphaFoldDB" id="L9KYU2"/>
<accession>L9KYU2</accession>
<reference evidence="2" key="2">
    <citation type="journal article" date="2013" name="Nat. Commun.">
        <title>Genome of the Chinese tree shrew.</title>
        <authorList>
            <person name="Fan Y."/>
            <person name="Huang Z.Y."/>
            <person name="Cao C.C."/>
            <person name="Chen C.S."/>
            <person name="Chen Y.X."/>
            <person name="Fan D.D."/>
            <person name="He J."/>
            <person name="Hou H.L."/>
            <person name="Hu L."/>
            <person name="Hu X.T."/>
            <person name="Jiang X.T."/>
            <person name="Lai R."/>
            <person name="Lang Y.S."/>
            <person name="Liang B."/>
            <person name="Liao S.G."/>
            <person name="Mu D."/>
            <person name="Ma Y.Y."/>
            <person name="Niu Y.Y."/>
            <person name="Sun X.Q."/>
            <person name="Xia J.Q."/>
            <person name="Xiao J."/>
            <person name="Xiong Z.Q."/>
            <person name="Xu L."/>
            <person name="Yang L."/>
            <person name="Zhang Y."/>
            <person name="Zhao W."/>
            <person name="Zhao X.D."/>
            <person name="Zheng Y.T."/>
            <person name="Zhou J.M."/>
            <person name="Zhu Y.B."/>
            <person name="Zhang G.J."/>
            <person name="Wang J."/>
            <person name="Yao Y.G."/>
        </authorList>
    </citation>
    <scope>NUCLEOTIDE SEQUENCE [LARGE SCALE GENOMIC DNA]</scope>
</reference>